<dbReference type="CDD" id="cd16724">
    <property type="entry name" value="RING-HC_MIB1_rpt1"/>
    <property type="match status" value="1"/>
</dbReference>
<dbReference type="PANTHER" id="PTHR24202:SF53">
    <property type="entry name" value="E3 UBIQUITIN-PROTEIN LIGASE MIB1"/>
    <property type="match status" value="1"/>
</dbReference>
<dbReference type="InterPro" id="IPR001841">
    <property type="entry name" value="Znf_RING"/>
</dbReference>
<dbReference type="PROSITE" id="PS50297">
    <property type="entry name" value="ANK_REP_REGION"/>
    <property type="match status" value="2"/>
</dbReference>
<dbReference type="InterPro" id="IPR036770">
    <property type="entry name" value="Ankyrin_rpt-contain_sf"/>
</dbReference>
<dbReference type="SUPFAM" id="SSF57850">
    <property type="entry name" value="RING/U-box"/>
    <property type="match status" value="1"/>
</dbReference>
<dbReference type="GO" id="GO:0005737">
    <property type="term" value="C:cytoplasm"/>
    <property type="evidence" value="ECO:0007669"/>
    <property type="project" value="TreeGrafter"/>
</dbReference>
<dbReference type="CDD" id="cd16725">
    <property type="entry name" value="RING-HC_MIB1_rpt2"/>
    <property type="match status" value="1"/>
</dbReference>
<dbReference type="CDD" id="cd16727">
    <property type="entry name" value="RING-HC_MIB1_rpt3"/>
    <property type="match status" value="1"/>
</dbReference>
<dbReference type="GO" id="GO:0006897">
    <property type="term" value="P:endocytosis"/>
    <property type="evidence" value="ECO:0007669"/>
    <property type="project" value="TreeGrafter"/>
</dbReference>
<evidence type="ECO:0000256" key="3">
    <source>
        <dbReference type="PROSITE-ProRule" id="PRU00023"/>
    </source>
</evidence>
<sequence>MATRASRVGPTAKWDEFSLGLPPLPVPRGVPTGRVLTSGRQLMLVHLKALSSFALSRLTVAKSPRSQLCLKVVCWGKKELPATSTKQRCQTCLIFEGRLTTREQENDNAVSHAMRILLLKLPRPWIVDEKKDDGYTALHLAALNNHVKVAEQLVHQGKANMDLQNVNLQTALHLAVERQHTEIVMLLVREGSNLNIPDKDGDTPLHEALRHHTLSQLRQLQDVQDVGKLLIGLGSQGADKKSSASIACFLACNGADLSIKNKKGQTPLDLCPDPNLCKALTKCHKDKSSNQIEPRRPDGQGGDDFVTLDECLVCSDLKRDTLFKPCGHVACCSVCSPRVKKCLICREPVVNRVKIEECLVCSDKKASVLLKPCGHMCACDGCAALMKKCVQCRAPIDHMVPFVVCCWSVNNSRIIPDNQDDSEDDNVVIPLPIPSTEPMCITGPIMNNGSCDTSNPDIQKLQQQLQDIKEQTMCPVCLDRLKNMIFLCGHGTCQMCGDRMSECPICRKQVEKRILLY</sequence>
<feature type="repeat" description="ANK" evidence="3">
    <location>
        <begin position="133"/>
        <end position="157"/>
    </location>
</feature>
<accession>A0A7R8VFT6</accession>
<keyword evidence="1 4" id="KW-0863">Zinc-finger</keyword>
<dbReference type="FunFam" id="3.30.40.10:FF:000083">
    <property type="entry name" value="E3 ubiquitin-protein ligase MIB1 isoform X1"/>
    <property type="match status" value="1"/>
</dbReference>
<keyword evidence="1 4" id="KW-0479">Metal-binding</keyword>
<feature type="domain" description="RING-type" evidence="5">
    <location>
        <begin position="358"/>
        <end position="393"/>
    </location>
</feature>
<dbReference type="PROSITE" id="PS50088">
    <property type="entry name" value="ANK_REPEAT"/>
    <property type="match status" value="2"/>
</dbReference>
<feature type="domain" description="RING-type" evidence="5">
    <location>
        <begin position="474"/>
        <end position="507"/>
    </location>
</feature>
<dbReference type="PRINTS" id="PR01415">
    <property type="entry name" value="ANKYRIN"/>
</dbReference>
<evidence type="ECO:0000256" key="1">
    <source>
        <dbReference type="ARBA" id="ARBA00022771"/>
    </source>
</evidence>
<dbReference type="EMBL" id="OA565750">
    <property type="protein sequence ID" value="CAD7197641.1"/>
    <property type="molecule type" value="Genomic_DNA"/>
</dbReference>
<evidence type="ECO:0000256" key="4">
    <source>
        <dbReference type="PROSITE-ProRule" id="PRU00175"/>
    </source>
</evidence>
<dbReference type="Pfam" id="PF12796">
    <property type="entry name" value="Ank_2"/>
    <property type="match status" value="1"/>
</dbReference>
<dbReference type="GO" id="GO:0007219">
    <property type="term" value="P:Notch signaling pathway"/>
    <property type="evidence" value="ECO:0007669"/>
    <property type="project" value="TreeGrafter"/>
</dbReference>
<keyword evidence="3" id="KW-0040">ANK repeat</keyword>
<dbReference type="PANTHER" id="PTHR24202">
    <property type="entry name" value="E3 UBIQUITIN-PROTEIN LIGASE MIB2"/>
    <property type="match status" value="1"/>
</dbReference>
<dbReference type="SUPFAM" id="SSF48403">
    <property type="entry name" value="Ankyrin repeat"/>
    <property type="match status" value="1"/>
</dbReference>
<dbReference type="PROSITE" id="PS50089">
    <property type="entry name" value="ZF_RING_2"/>
    <property type="match status" value="3"/>
</dbReference>
<evidence type="ECO:0000259" key="5">
    <source>
        <dbReference type="PROSITE" id="PS50089"/>
    </source>
</evidence>
<dbReference type="GO" id="GO:0008270">
    <property type="term" value="F:zinc ion binding"/>
    <property type="evidence" value="ECO:0007669"/>
    <property type="project" value="UniProtKB-KW"/>
</dbReference>
<keyword evidence="2" id="KW-0862">Zinc</keyword>
<dbReference type="Pfam" id="PF13920">
    <property type="entry name" value="zf-C3HC4_3"/>
    <property type="match status" value="3"/>
</dbReference>
<name>A0A7R8VFT6_TIMDO</name>
<protein>
    <recommendedName>
        <fullName evidence="5">RING-type domain-containing protein</fullName>
    </recommendedName>
</protein>
<dbReference type="AlphaFoldDB" id="A0A7R8VFT6"/>
<organism evidence="6">
    <name type="scientific">Timema douglasi</name>
    <name type="common">Walking stick</name>
    <dbReference type="NCBI Taxonomy" id="61478"/>
    <lineage>
        <taxon>Eukaryota</taxon>
        <taxon>Metazoa</taxon>
        <taxon>Ecdysozoa</taxon>
        <taxon>Arthropoda</taxon>
        <taxon>Hexapoda</taxon>
        <taxon>Insecta</taxon>
        <taxon>Pterygota</taxon>
        <taxon>Neoptera</taxon>
        <taxon>Polyneoptera</taxon>
        <taxon>Phasmatodea</taxon>
        <taxon>Timematodea</taxon>
        <taxon>Timematoidea</taxon>
        <taxon>Timematidae</taxon>
        <taxon>Timema</taxon>
    </lineage>
</organism>
<dbReference type="InterPro" id="IPR013083">
    <property type="entry name" value="Znf_RING/FYVE/PHD"/>
</dbReference>
<dbReference type="SMART" id="SM00248">
    <property type="entry name" value="ANK"/>
    <property type="match status" value="3"/>
</dbReference>
<gene>
    <name evidence="6" type="ORF">TDIB3V08_LOCUS3943</name>
</gene>
<dbReference type="Gene3D" id="3.30.40.10">
    <property type="entry name" value="Zinc/RING finger domain, C3HC4 (zinc finger)"/>
    <property type="match status" value="3"/>
</dbReference>
<evidence type="ECO:0000313" key="6">
    <source>
        <dbReference type="EMBL" id="CAD7197641.1"/>
    </source>
</evidence>
<proteinExistence type="predicted"/>
<dbReference type="InterPro" id="IPR002110">
    <property type="entry name" value="Ankyrin_rpt"/>
</dbReference>
<evidence type="ECO:0000256" key="2">
    <source>
        <dbReference type="ARBA" id="ARBA00022833"/>
    </source>
</evidence>
<dbReference type="GO" id="GO:0016567">
    <property type="term" value="P:protein ubiquitination"/>
    <property type="evidence" value="ECO:0007669"/>
    <property type="project" value="TreeGrafter"/>
</dbReference>
<feature type="repeat" description="ANK" evidence="3">
    <location>
        <begin position="167"/>
        <end position="199"/>
    </location>
</feature>
<dbReference type="Gene3D" id="1.25.40.20">
    <property type="entry name" value="Ankyrin repeat-containing domain"/>
    <property type="match status" value="1"/>
</dbReference>
<dbReference type="SMART" id="SM00184">
    <property type="entry name" value="RING"/>
    <property type="match status" value="3"/>
</dbReference>
<reference evidence="6" key="1">
    <citation type="submission" date="2020-11" db="EMBL/GenBank/DDBJ databases">
        <authorList>
            <person name="Tran Van P."/>
        </authorList>
    </citation>
    <scope>NUCLEOTIDE SEQUENCE</scope>
</reference>
<dbReference type="Pfam" id="PF13606">
    <property type="entry name" value="Ank_3"/>
    <property type="match status" value="1"/>
</dbReference>
<feature type="domain" description="RING-type" evidence="5">
    <location>
        <begin position="311"/>
        <end position="346"/>
    </location>
</feature>